<dbReference type="GO" id="GO:0003700">
    <property type="term" value="F:DNA-binding transcription factor activity"/>
    <property type="evidence" value="ECO:0007669"/>
    <property type="project" value="TreeGrafter"/>
</dbReference>
<dbReference type="AlphaFoldDB" id="A0AAW5R6M9"/>
<comment type="caution">
    <text evidence="6">The sequence shown here is derived from an EMBL/GenBank/DDBJ whole genome shotgun (WGS) entry which is preliminary data.</text>
</comment>
<dbReference type="InterPro" id="IPR050707">
    <property type="entry name" value="HTH_MetabolicPath_Reg"/>
</dbReference>
<gene>
    <name evidence="6" type="ORF">MUB46_20845</name>
</gene>
<dbReference type="GO" id="GO:0003677">
    <property type="term" value="F:DNA binding"/>
    <property type="evidence" value="ECO:0007669"/>
    <property type="project" value="UniProtKB-KW"/>
</dbReference>
<dbReference type="Gene3D" id="1.10.10.10">
    <property type="entry name" value="Winged helix-like DNA-binding domain superfamily/Winged helix DNA-binding domain"/>
    <property type="match status" value="1"/>
</dbReference>
<dbReference type="RefSeq" id="WP_261617907.1">
    <property type="nucleotide sequence ID" value="NZ_JALIDZ010000011.1"/>
</dbReference>
<evidence type="ECO:0000256" key="2">
    <source>
        <dbReference type="ARBA" id="ARBA00023125"/>
    </source>
</evidence>
<evidence type="ECO:0000259" key="5">
    <source>
        <dbReference type="PROSITE" id="PS51078"/>
    </source>
</evidence>
<dbReference type="InterPro" id="IPR005471">
    <property type="entry name" value="Tscrpt_reg_IclR_N"/>
</dbReference>
<dbReference type="PANTHER" id="PTHR30136:SF34">
    <property type="entry name" value="TRANSCRIPTIONAL REGULATOR"/>
    <property type="match status" value="1"/>
</dbReference>
<dbReference type="PROSITE" id="PS51077">
    <property type="entry name" value="HTH_ICLR"/>
    <property type="match status" value="1"/>
</dbReference>
<evidence type="ECO:0000259" key="4">
    <source>
        <dbReference type="PROSITE" id="PS51077"/>
    </source>
</evidence>
<evidence type="ECO:0000256" key="3">
    <source>
        <dbReference type="ARBA" id="ARBA00023163"/>
    </source>
</evidence>
<dbReference type="Pfam" id="PF01614">
    <property type="entry name" value="IclR_C"/>
    <property type="match status" value="1"/>
</dbReference>
<keyword evidence="2" id="KW-0238">DNA-binding</keyword>
<dbReference type="PANTHER" id="PTHR30136">
    <property type="entry name" value="HELIX-TURN-HELIX TRANSCRIPTIONAL REGULATOR, ICLR FAMILY"/>
    <property type="match status" value="1"/>
</dbReference>
<dbReference type="Gene3D" id="3.30.450.40">
    <property type="match status" value="1"/>
</dbReference>
<proteinExistence type="predicted"/>
<dbReference type="SUPFAM" id="SSF55781">
    <property type="entry name" value="GAF domain-like"/>
    <property type="match status" value="1"/>
</dbReference>
<evidence type="ECO:0000256" key="1">
    <source>
        <dbReference type="ARBA" id="ARBA00023015"/>
    </source>
</evidence>
<evidence type="ECO:0000313" key="6">
    <source>
        <dbReference type="EMBL" id="MCT8974323.1"/>
    </source>
</evidence>
<dbReference type="InterPro" id="IPR036390">
    <property type="entry name" value="WH_DNA-bd_sf"/>
</dbReference>
<dbReference type="PROSITE" id="PS51078">
    <property type="entry name" value="ICLR_ED"/>
    <property type="match status" value="1"/>
</dbReference>
<keyword evidence="3" id="KW-0804">Transcription</keyword>
<dbReference type="InterPro" id="IPR036388">
    <property type="entry name" value="WH-like_DNA-bd_sf"/>
</dbReference>
<sequence length="260" mass="28699">MSGQVDDQPSSSNVRAVVRAVAVLRAFSVDRPHLSLTEVVRITKLDKATTRRLLLTLIGLDLVVQDQRSHEYSLSTRMLDFVEAVPVFNGLSGEATPFMMDLAHQTQTTVFLSIYERGEAVCIARVQGDRAILVRWWNVGGRQAVNTGAAPRVLFAFQPPDEIERRLEKDDFPKLTPMTETSVEQLRDKLELVRSRGWDVAEDDVAIGLAAAGVPIFSRDGRIAAALSIGGLKDNIIDAGKPKHLKELTACARKISDIIR</sequence>
<dbReference type="Pfam" id="PF09339">
    <property type="entry name" value="HTH_IclR"/>
    <property type="match status" value="1"/>
</dbReference>
<dbReference type="GO" id="GO:0045892">
    <property type="term" value="P:negative regulation of DNA-templated transcription"/>
    <property type="evidence" value="ECO:0007669"/>
    <property type="project" value="TreeGrafter"/>
</dbReference>
<dbReference type="InterPro" id="IPR014757">
    <property type="entry name" value="Tscrpt_reg_IclR_C"/>
</dbReference>
<feature type="domain" description="HTH iclR-type" evidence="4">
    <location>
        <begin position="14"/>
        <end position="76"/>
    </location>
</feature>
<reference evidence="6 7" key="1">
    <citation type="submission" date="2022-04" db="EMBL/GenBank/DDBJ databases">
        <authorList>
            <person name="Ye Y.-Q."/>
            <person name="Du Z.-J."/>
        </authorList>
    </citation>
    <scope>NUCLEOTIDE SEQUENCE [LARGE SCALE GENOMIC DNA]</scope>
    <source>
        <strain evidence="6 7">A6E488</strain>
    </source>
</reference>
<dbReference type="Proteomes" id="UP001320898">
    <property type="component" value="Unassembled WGS sequence"/>
</dbReference>
<dbReference type="EMBL" id="JALIDZ010000011">
    <property type="protein sequence ID" value="MCT8974323.1"/>
    <property type="molecule type" value="Genomic_DNA"/>
</dbReference>
<evidence type="ECO:0000313" key="7">
    <source>
        <dbReference type="Proteomes" id="UP001320898"/>
    </source>
</evidence>
<dbReference type="SMART" id="SM00346">
    <property type="entry name" value="HTH_ICLR"/>
    <property type="match status" value="1"/>
</dbReference>
<protein>
    <submittedName>
        <fullName evidence="6">IclR family transcriptional regulator</fullName>
    </submittedName>
</protein>
<organism evidence="6 7">
    <name type="scientific">Microbaculum marinisediminis</name>
    <dbReference type="NCBI Taxonomy" id="2931392"/>
    <lineage>
        <taxon>Bacteria</taxon>
        <taxon>Pseudomonadati</taxon>
        <taxon>Pseudomonadota</taxon>
        <taxon>Alphaproteobacteria</taxon>
        <taxon>Hyphomicrobiales</taxon>
        <taxon>Tepidamorphaceae</taxon>
        <taxon>Microbaculum</taxon>
    </lineage>
</organism>
<keyword evidence="7" id="KW-1185">Reference proteome</keyword>
<name>A0AAW5R6M9_9HYPH</name>
<dbReference type="InterPro" id="IPR029016">
    <property type="entry name" value="GAF-like_dom_sf"/>
</dbReference>
<feature type="domain" description="IclR-ED" evidence="5">
    <location>
        <begin position="77"/>
        <end position="260"/>
    </location>
</feature>
<keyword evidence="1" id="KW-0805">Transcription regulation</keyword>
<dbReference type="SUPFAM" id="SSF46785">
    <property type="entry name" value="Winged helix' DNA-binding domain"/>
    <property type="match status" value="1"/>
</dbReference>
<accession>A0AAW5R6M9</accession>